<feature type="transmembrane region" description="Helical" evidence="9">
    <location>
        <begin position="693"/>
        <end position="711"/>
    </location>
</feature>
<dbReference type="GO" id="GO:0005774">
    <property type="term" value="C:vacuolar membrane"/>
    <property type="evidence" value="ECO:0007669"/>
    <property type="project" value="UniProtKB-SubCell"/>
</dbReference>
<proteinExistence type="predicted"/>
<feature type="non-terminal residue" evidence="12">
    <location>
        <position position="988"/>
    </location>
</feature>
<dbReference type="InterPro" id="IPR003593">
    <property type="entry name" value="AAA+_ATPase"/>
</dbReference>
<feature type="domain" description="ABC transmembrane type-1" evidence="11">
    <location>
        <begin position="97"/>
        <end position="378"/>
    </location>
</feature>
<dbReference type="InterPro" id="IPR003439">
    <property type="entry name" value="ABC_transporter-like_ATP-bd"/>
</dbReference>
<dbReference type="AlphaFoldDB" id="A0A1V9YUN1"/>
<dbReference type="CDD" id="cd18580">
    <property type="entry name" value="ABC_6TM_ABCC_D2"/>
    <property type="match status" value="1"/>
</dbReference>
<evidence type="ECO:0000259" key="10">
    <source>
        <dbReference type="PROSITE" id="PS50893"/>
    </source>
</evidence>
<dbReference type="FunFam" id="1.20.1560.10:FF:000013">
    <property type="entry name" value="ABC transporter C family member 2"/>
    <property type="match status" value="1"/>
</dbReference>
<dbReference type="Proteomes" id="UP000243579">
    <property type="component" value="Unassembled WGS sequence"/>
</dbReference>
<dbReference type="PROSITE" id="PS50929">
    <property type="entry name" value="ABC_TM1F"/>
    <property type="match status" value="2"/>
</dbReference>
<dbReference type="InterPro" id="IPR044746">
    <property type="entry name" value="ABCC_6TM_D1"/>
</dbReference>
<evidence type="ECO:0000256" key="3">
    <source>
        <dbReference type="ARBA" id="ARBA00022692"/>
    </source>
</evidence>
<feature type="domain" description="ABC transporter" evidence="10">
    <location>
        <begin position="418"/>
        <end position="615"/>
    </location>
</feature>
<keyword evidence="4" id="KW-0677">Repeat</keyword>
<evidence type="ECO:0000256" key="8">
    <source>
        <dbReference type="ARBA" id="ARBA00023136"/>
    </source>
</evidence>
<dbReference type="EMBL" id="JNBR01000806">
    <property type="protein sequence ID" value="OQR89499.1"/>
    <property type="molecule type" value="Genomic_DNA"/>
</dbReference>
<dbReference type="CDD" id="cd18579">
    <property type="entry name" value="ABC_6TM_ABCC_D1"/>
    <property type="match status" value="1"/>
</dbReference>
<evidence type="ECO:0000259" key="11">
    <source>
        <dbReference type="PROSITE" id="PS50929"/>
    </source>
</evidence>
<evidence type="ECO:0000313" key="12">
    <source>
        <dbReference type="EMBL" id="OQR89499.1"/>
    </source>
</evidence>
<dbReference type="InterPro" id="IPR027417">
    <property type="entry name" value="P-loop_NTPase"/>
</dbReference>
<dbReference type="Gene3D" id="1.20.1560.10">
    <property type="entry name" value="ABC transporter type 1, transmembrane domain"/>
    <property type="match status" value="2"/>
</dbReference>
<organism evidence="12 13">
    <name type="scientific">Achlya hypogyna</name>
    <name type="common">Oomycete</name>
    <name type="synonym">Protoachlya hypogyna</name>
    <dbReference type="NCBI Taxonomy" id="1202772"/>
    <lineage>
        <taxon>Eukaryota</taxon>
        <taxon>Sar</taxon>
        <taxon>Stramenopiles</taxon>
        <taxon>Oomycota</taxon>
        <taxon>Saprolegniomycetes</taxon>
        <taxon>Saprolegniales</taxon>
        <taxon>Achlyaceae</taxon>
        <taxon>Achlya</taxon>
    </lineage>
</organism>
<name>A0A1V9YUN1_ACHHY</name>
<keyword evidence="8 9" id="KW-0472">Membrane</keyword>
<dbReference type="GO" id="GO:0140359">
    <property type="term" value="F:ABC-type transporter activity"/>
    <property type="evidence" value="ECO:0007669"/>
    <property type="project" value="InterPro"/>
</dbReference>
<dbReference type="InterPro" id="IPR044726">
    <property type="entry name" value="ABCC_6TM_D2"/>
</dbReference>
<dbReference type="STRING" id="1202772.A0A1V9YUN1"/>
<dbReference type="PROSITE" id="PS50893">
    <property type="entry name" value="ABC_TRANSPORTER_2"/>
    <property type="match status" value="1"/>
</dbReference>
<evidence type="ECO:0000256" key="7">
    <source>
        <dbReference type="ARBA" id="ARBA00022989"/>
    </source>
</evidence>
<feature type="transmembrane region" description="Helical" evidence="9">
    <location>
        <begin position="313"/>
        <end position="335"/>
    </location>
</feature>
<evidence type="ECO:0000256" key="1">
    <source>
        <dbReference type="ARBA" id="ARBA00004128"/>
    </source>
</evidence>
<keyword evidence="5" id="KW-0547">Nucleotide-binding</keyword>
<feature type="transmembrane region" description="Helical" evidence="9">
    <location>
        <begin position="205"/>
        <end position="229"/>
    </location>
</feature>
<protein>
    <submittedName>
        <fullName evidence="12">ATP-binding Cassette (ABC) Superfamily</fullName>
    </submittedName>
</protein>
<dbReference type="SUPFAM" id="SSF52540">
    <property type="entry name" value="P-loop containing nucleoside triphosphate hydrolases"/>
    <property type="match status" value="1"/>
</dbReference>
<dbReference type="GO" id="GO:0005524">
    <property type="term" value="F:ATP binding"/>
    <property type="evidence" value="ECO:0007669"/>
    <property type="project" value="UniProtKB-KW"/>
</dbReference>
<dbReference type="Pfam" id="PF00005">
    <property type="entry name" value="ABC_tran"/>
    <property type="match status" value="1"/>
</dbReference>
<dbReference type="InterPro" id="IPR050173">
    <property type="entry name" value="ABC_transporter_C-like"/>
</dbReference>
<keyword evidence="13" id="KW-1185">Reference proteome</keyword>
<dbReference type="SUPFAM" id="SSF90123">
    <property type="entry name" value="ABC transporter transmembrane region"/>
    <property type="match status" value="2"/>
</dbReference>
<dbReference type="PANTHER" id="PTHR24223">
    <property type="entry name" value="ATP-BINDING CASSETTE SUB-FAMILY C"/>
    <property type="match status" value="1"/>
</dbReference>
<evidence type="ECO:0000256" key="6">
    <source>
        <dbReference type="ARBA" id="ARBA00022840"/>
    </source>
</evidence>
<dbReference type="SMART" id="SM00382">
    <property type="entry name" value="AAA"/>
    <property type="match status" value="1"/>
</dbReference>
<gene>
    <name evidence="12" type="ORF">ACHHYP_06254</name>
</gene>
<feature type="transmembrane region" description="Helical" evidence="9">
    <location>
        <begin position="961"/>
        <end position="981"/>
    </location>
</feature>
<evidence type="ECO:0000313" key="13">
    <source>
        <dbReference type="Proteomes" id="UP000243579"/>
    </source>
</evidence>
<feature type="transmembrane region" description="Helical" evidence="9">
    <location>
        <begin position="938"/>
        <end position="955"/>
    </location>
</feature>
<feature type="transmembrane region" description="Helical" evidence="9">
    <location>
        <begin position="749"/>
        <end position="773"/>
    </location>
</feature>
<feature type="domain" description="ABC transmembrane type-1" evidence="11">
    <location>
        <begin position="704"/>
        <end position="988"/>
    </location>
</feature>
<evidence type="ECO:0000256" key="2">
    <source>
        <dbReference type="ARBA" id="ARBA00022448"/>
    </source>
</evidence>
<accession>A0A1V9YUN1</accession>
<feature type="transmembrane region" description="Helical" evidence="9">
    <location>
        <begin position="132"/>
        <end position="151"/>
    </location>
</feature>
<keyword evidence="3 9" id="KW-0812">Transmembrane</keyword>
<reference evidence="12 13" key="1">
    <citation type="journal article" date="2014" name="Genome Biol. Evol.">
        <title>The secreted proteins of Achlya hypogyna and Thraustotheca clavata identify the ancestral oomycete secretome and reveal gene acquisitions by horizontal gene transfer.</title>
        <authorList>
            <person name="Misner I."/>
            <person name="Blouin N."/>
            <person name="Leonard G."/>
            <person name="Richards T.A."/>
            <person name="Lane C.E."/>
        </authorList>
    </citation>
    <scope>NUCLEOTIDE SEQUENCE [LARGE SCALE GENOMIC DNA]</scope>
    <source>
        <strain evidence="12 13">ATCC 48635</strain>
    </source>
</reference>
<feature type="transmembrane region" description="Helical" evidence="9">
    <location>
        <begin position="235"/>
        <end position="259"/>
    </location>
</feature>
<evidence type="ECO:0000256" key="9">
    <source>
        <dbReference type="SAM" id="Phobius"/>
    </source>
</evidence>
<keyword evidence="7 9" id="KW-1133">Transmembrane helix</keyword>
<dbReference type="InterPro" id="IPR011527">
    <property type="entry name" value="ABC1_TM_dom"/>
</dbReference>
<feature type="transmembrane region" description="Helical" evidence="9">
    <location>
        <begin position="88"/>
        <end position="112"/>
    </location>
</feature>
<dbReference type="PANTHER" id="PTHR24223:SF443">
    <property type="entry name" value="MULTIDRUG-RESISTANCE LIKE PROTEIN 1, ISOFORM I"/>
    <property type="match status" value="1"/>
</dbReference>
<dbReference type="InterPro" id="IPR036640">
    <property type="entry name" value="ABC1_TM_sf"/>
</dbReference>
<keyword evidence="6 12" id="KW-0067">ATP-binding</keyword>
<dbReference type="GO" id="GO:0016887">
    <property type="term" value="F:ATP hydrolysis activity"/>
    <property type="evidence" value="ECO:0007669"/>
    <property type="project" value="InterPro"/>
</dbReference>
<dbReference type="Pfam" id="PF00664">
    <property type="entry name" value="ABC_membrane"/>
    <property type="match status" value="2"/>
</dbReference>
<dbReference type="FunFam" id="1.20.1560.10:FF:000006">
    <property type="entry name" value="ATP-binding cassette, sub-family C (CFTR/MRP), member 9"/>
    <property type="match status" value="1"/>
</dbReference>
<sequence length="988" mass="109664">MLRKDDVPRYSTFDAPAKGEAPHPQDEASTVSWFSFAWVVPFLRLGNTRQLAPDDMWALQDVNRVGRLAAEFKVVYDRKNKGILTSFFVIYWAKFSLLGVLQLFTVVCDLYGPGYVLQQVIAAVEAPTVDTTYVLQLIASLYASQFVNAFVKSHMNYMNDVIGIQFSSSLRSMLFEKALRLNASSKKKKTAGDIANLFSTDVINVMAFALSIHQIWIVPCQIAFVLYLLYNIVGWSIFVGLGLVALLLVVNAILAVMLGQEEEHLFKLKDDRMKVVNEVFGSIQIIKFNAWEEKFLAKIRQLRDAELGSIGRFFRIVIALISFMNCTPVLVTVTVFATFTLWMQEALTVTIVFSTLALFKSLQDALVNLPIVIMSMVQSLVSAKRINDVLHMDEVDPDNVWTPEHPIAATYAKDEVVVAIDDGTFGWDKETPLFRNINLKVKKGELVVVHGAVGQGKSSLCSILLGEMHKAGGSVFVGGRVAYFAQQSWIQNTTIRENILFGKPYRSRLVPQGTRRVRAHEARISLARACYSDADIFLLDSPLSAVDAIVASEIFSKCFLGLLSQKTVLLVTHNPEIIESKAVHRTFLVQDGQLIESTLDSPRTLQEVPVTPLQARTPYWEEDAVVEYPPATTQYDQLVTPSLRSPYHFKLEEMLFTPAAEGGKATSFEETGRLIAEEERAEGRVSKEVVVNYVRALGGCSAVIVIFVLTLSMQVAKLGSDLWLTHWANVADAQDSHAFAETSNINMGIYAGLALGSCLLVAAQTFAILGYGLGASQRMFDAMLKSLLAAPMRFFDTNPIGRILNRLGDDVSACDLGIPFTLGPILYESSSALFTITTAIVLTQAFGLLVLPLLYVYFRLGAFFLEPLREVNRIQKTTRSPLISLVSEGIDGSTTIRAFGAKQLRRFYRLNTQKIETFCEARVANTAINAWFSMRMQALSSTIVVILLVALVALHDSLNPGLVGLLITYGLNIPNNLMYLVNMWSQLE</sequence>
<feature type="transmembrane region" description="Helical" evidence="9">
    <location>
        <begin position="832"/>
        <end position="858"/>
    </location>
</feature>
<evidence type="ECO:0000256" key="5">
    <source>
        <dbReference type="ARBA" id="ARBA00022741"/>
    </source>
</evidence>
<keyword evidence="2" id="KW-0813">Transport</keyword>
<dbReference type="OrthoDB" id="6500128at2759"/>
<comment type="subcellular location">
    <subcellularLocation>
        <location evidence="1">Vacuole membrane</location>
        <topology evidence="1">Multi-pass membrane protein</topology>
    </subcellularLocation>
</comment>
<comment type="caution">
    <text evidence="12">The sequence shown here is derived from an EMBL/GenBank/DDBJ whole genome shotgun (WGS) entry which is preliminary data.</text>
</comment>
<dbReference type="Gene3D" id="3.40.50.300">
    <property type="entry name" value="P-loop containing nucleotide triphosphate hydrolases"/>
    <property type="match status" value="2"/>
</dbReference>
<evidence type="ECO:0000256" key="4">
    <source>
        <dbReference type="ARBA" id="ARBA00022737"/>
    </source>
</evidence>